<comment type="caution">
    <text evidence="5">The sequence shown here is derived from an EMBL/GenBank/DDBJ whole genome shotgun (WGS) entry which is preliminary data.</text>
</comment>
<dbReference type="Pfam" id="PF12833">
    <property type="entry name" value="HTH_18"/>
    <property type="match status" value="1"/>
</dbReference>
<protein>
    <submittedName>
        <fullName evidence="5">AraC family transcriptional regulator</fullName>
    </submittedName>
</protein>
<dbReference type="Gene3D" id="3.20.80.10">
    <property type="entry name" value="Regulatory factor, effector binding domain"/>
    <property type="match status" value="1"/>
</dbReference>
<feature type="domain" description="HTH araC/xylS-type" evidence="4">
    <location>
        <begin position="8"/>
        <end position="106"/>
    </location>
</feature>
<dbReference type="PROSITE" id="PS01124">
    <property type="entry name" value="HTH_ARAC_FAMILY_2"/>
    <property type="match status" value="1"/>
</dbReference>
<dbReference type="InterPro" id="IPR018062">
    <property type="entry name" value="HTH_AraC-typ_CS"/>
</dbReference>
<dbReference type="SMART" id="SM00871">
    <property type="entry name" value="AraC_E_bind"/>
    <property type="match status" value="1"/>
</dbReference>
<evidence type="ECO:0000259" key="4">
    <source>
        <dbReference type="PROSITE" id="PS01124"/>
    </source>
</evidence>
<proteinExistence type="predicted"/>
<dbReference type="InterPro" id="IPR050959">
    <property type="entry name" value="MarA-like"/>
</dbReference>
<dbReference type="PANTHER" id="PTHR47504">
    <property type="entry name" value="RIGHT ORIGIN-BINDING PROTEIN"/>
    <property type="match status" value="1"/>
</dbReference>
<dbReference type="RefSeq" id="WP_336586321.1">
    <property type="nucleotide sequence ID" value="NZ_JBBAXC010000005.1"/>
</dbReference>
<evidence type="ECO:0000256" key="3">
    <source>
        <dbReference type="ARBA" id="ARBA00023163"/>
    </source>
</evidence>
<dbReference type="Pfam" id="PF06445">
    <property type="entry name" value="GyrI-like"/>
    <property type="match status" value="1"/>
</dbReference>
<dbReference type="SMART" id="SM00342">
    <property type="entry name" value="HTH_ARAC"/>
    <property type="match status" value="1"/>
</dbReference>
<accession>A0ABU8HC18</accession>
<evidence type="ECO:0000313" key="6">
    <source>
        <dbReference type="Proteomes" id="UP001312865"/>
    </source>
</evidence>
<dbReference type="Gene3D" id="1.10.10.60">
    <property type="entry name" value="Homeodomain-like"/>
    <property type="match status" value="2"/>
</dbReference>
<organism evidence="5 6">
    <name type="scientific">Bacillus spongiae</name>
    <dbReference type="NCBI Taxonomy" id="2683610"/>
    <lineage>
        <taxon>Bacteria</taxon>
        <taxon>Bacillati</taxon>
        <taxon>Bacillota</taxon>
        <taxon>Bacilli</taxon>
        <taxon>Bacillales</taxon>
        <taxon>Bacillaceae</taxon>
        <taxon>Bacillus</taxon>
    </lineage>
</organism>
<keyword evidence="2" id="KW-0238">DNA-binding</keyword>
<name>A0ABU8HC18_9BACI</name>
<keyword evidence="3" id="KW-0804">Transcription</keyword>
<dbReference type="PROSITE" id="PS00041">
    <property type="entry name" value="HTH_ARAC_FAMILY_1"/>
    <property type="match status" value="1"/>
</dbReference>
<reference evidence="5 6" key="1">
    <citation type="journal article" date="2018" name="J. Microbiol.">
        <title>Bacillus spongiae sp. nov., isolated from sponge of Jeju Island.</title>
        <authorList>
            <person name="Lee G.E."/>
            <person name="Im W.T."/>
            <person name="Park J.S."/>
        </authorList>
    </citation>
    <scope>NUCLEOTIDE SEQUENCE [LARGE SCALE GENOMIC DNA]</scope>
    <source>
        <strain evidence="5 6">135PIL107-10</strain>
    </source>
</reference>
<dbReference type="InterPro" id="IPR018060">
    <property type="entry name" value="HTH_AraC"/>
</dbReference>
<evidence type="ECO:0000256" key="2">
    <source>
        <dbReference type="ARBA" id="ARBA00023125"/>
    </source>
</evidence>
<dbReference type="SUPFAM" id="SSF55136">
    <property type="entry name" value="Probable bacterial effector-binding domain"/>
    <property type="match status" value="1"/>
</dbReference>
<evidence type="ECO:0000313" key="5">
    <source>
        <dbReference type="EMBL" id="MEI5906879.1"/>
    </source>
</evidence>
<dbReference type="PANTHER" id="PTHR47504:SF5">
    <property type="entry name" value="RIGHT ORIGIN-BINDING PROTEIN"/>
    <property type="match status" value="1"/>
</dbReference>
<sequence length="280" mass="32967">MNILQRMNDCIDYIEENIHQEINLTIVAKKAYSSTYHFQRMFHMLTGYTVAEYIRKRRLTLAAQELTNTNTKVIDIAFKYRYDNPENFSRAFRKVHGIAPSQVRVSECTLVAFPRIHFHLSMTGEKQVNYQILKKEKFNVVGKGITVPIIKGDSRVYVNKFWEQIKDEGVAKELYHLTGETTLFGVIMDIDLHKEEFHYFIGVKTEYVYPKYDSREIPAARWAVFETNNSSTKDMEQVWERIYTEWFPSTGYEQHDHVPEIEVVSPSIDGCEIWIPLKMK</sequence>
<dbReference type="InterPro" id="IPR029442">
    <property type="entry name" value="GyrI-like"/>
</dbReference>
<dbReference type="SUPFAM" id="SSF46689">
    <property type="entry name" value="Homeodomain-like"/>
    <property type="match status" value="2"/>
</dbReference>
<keyword evidence="1" id="KW-0805">Transcription regulation</keyword>
<dbReference type="InterPro" id="IPR011256">
    <property type="entry name" value="Reg_factor_effector_dom_sf"/>
</dbReference>
<evidence type="ECO:0000256" key="1">
    <source>
        <dbReference type="ARBA" id="ARBA00023015"/>
    </source>
</evidence>
<dbReference type="InterPro" id="IPR009057">
    <property type="entry name" value="Homeodomain-like_sf"/>
</dbReference>
<gene>
    <name evidence="5" type="ORF">WAK64_07380</name>
</gene>
<dbReference type="EMBL" id="JBBAXC010000005">
    <property type="protein sequence ID" value="MEI5906879.1"/>
    <property type="molecule type" value="Genomic_DNA"/>
</dbReference>
<dbReference type="Proteomes" id="UP001312865">
    <property type="component" value="Unassembled WGS sequence"/>
</dbReference>
<dbReference type="InterPro" id="IPR010499">
    <property type="entry name" value="AraC_E-bd"/>
</dbReference>
<keyword evidence="6" id="KW-1185">Reference proteome</keyword>